<evidence type="ECO:0000313" key="2">
    <source>
        <dbReference type="EMBL" id="VVE61607.1"/>
    </source>
</evidence>
<feature type="region of interest" description="Disordered" evidence="1">
    <location>
        <begin position="1"/>
        <end position="41"/>
    </location>
</feature>
<reference evidence="2 3" key="1">
    <citation type="submission" date="2019-08" db="EMBL/GenBank/DDBJ databases">
        <authorList>
            <person name="Peeters C."/>
        </authorList>
    </citation>
    <scope>NUCLEOTIDE SEQUENCE [LARGE SCALE GENOMIC DNA]</scope>
    <source>
        <strain evidence="2 3">LMG 31118</strain>
    </source>
</reference>
<dbReference type="Proteomes" id="UP000414136">
    <property type="component" value="Unassembled WGS sequence"/>
</dbReference>
<evidence type="ECO:0000256" key="1">
    <source>
        <dbReference type="SAM" id="MobiDB-lite"/>
    </source>
</evidence>
<proteinExistence type="predicted"/>
<accession>A0A5E4ZLU9</accession>
<gene>
    <name evidence="2" type="ORF">PCA31118_00634</name>
</gene>
<name>A0A5E4ZLU9_9BURK</name>
<evidence type="ECO:0000313" key="3">
    <source>
        <dbReference type="Proteomes" id="UP000414136"/>
    </source>
</evidence>
<protein>
    <submittedName>
        <fullName evidence="2">Uncharacterized protein</fullName>
    </submittedName>
</protein>
<dbReference type="EMBL" id="CABPSQ010000001">
    <property type="protein sequence ID" value="VVE61607.1"/>
    <property type="molecule type" value="Genomic_DNA"/>
</dbReference>
<dbReference type="AlphaFoldDB" id="A0A5E4ZLU9"/>
<keyword evidence="3" id="KW-1185">Reference proteome</keyword>
<sequence>MSGGVSETAVQGPVAGVGARGGKRREPAAGGTKRKEMTRVKAGAGCTSFRTYFT</sequence>
<organism evidence="2 3">
    <name type="scientific">Pandoraea captiosa</name>
    <dbReference type="NCBI Taxonomy" id="2508302"/>
    <lineage>
        <taxon>Bacteria</taxon>
        <taxon>Pseudomonadati</taxon>
        <taxon>Pseudomonadota</taxon>
        <taxon>Betaproteobacteria</taxon>
        <taxon>Burkholderiales</taxon>
        <taxon>Burkholderiaceae</taxon>
        <taxon>Pandoraea</taxon>
    </lineage>
</organism>